<dbReference type="EMBL" id="BBNQ01000008">
    <property type="protein sequence ID" value="GAL62849.1"/>
    <property type="molecule type" value="Genomic_DNA"/>
</dbReference>
<dbReference type="SUPFAM" id="SSF50677">
    <property type="entry name" value="ValRS/IleRS/LeuRS editing domain"/>
    <property type="match status" value="1"/>
</dbReference>
<feature type="domain" description="Methionyl/Leucyl tRNA synthetase" evidence="9">
    <location>
        <begin position="38"/>
        <end position="145"/>
    </location>
</feature>
<dbReference type="Pfam" id="PF13603">
    <property type="entry name" value="tRNA-synt_1_2"/>
    <property type="match status" value="1"/>
</dbReference>
<evidence type="ECO:0000256" key="7">
    <source>
        <dbReference type="ARBA" id="ARBA00023146"/>
    </source>
</evidence>
<dbReference type="InterPro" id="IPR014729">
    <property type="entry name" value="Rossmann-like_a/b/a_fold"/>
</dbReference>
<dbReference type="GO" id="GO:0005829">
    <property type="term" value="C:cytosol"/>
    <property type="evidence" value="ECO:0007669"/>
    <property type="project" value="TreeGrafter"/>
</dbReference>
<sequence length="757" mass="86344">MIYDFNKIEEKWQKYWATNQTFKAENQSEKPKYYVLDMFPYPSGAGLHVGHPLGYIASDIYARYKRHQGFNVLHPQGYDSFGLPAEQYAIQTGQHPAITTAENIKTYRRQLDQIGFSFDWSREVRTSDPQYYKWTQWIFIQLFNSWYNNDTNKAEDISTLENIFATEGNTNVNAVCDDNIEPFTAEAWNGFSSEDKQKVLLQYRLTYLAETEVNWCPALGTVLANDEIVNGVSERGGHPVLRKKMTQWSMRISAYAERLLQGLNTIDWTDSLKESQRNWIGKSVGASVTFNVKDSDAVIDVFTTRPDTIFGVSFMTLAPEHELVAQLTTPEQKAEVDAYILATAKRSERDRMADVKTISGAFTGAYAEHPFTKESIPVWIGDYVLAGYGTGAVMSVPCGDERDYAFANHFNIPIINIFDGADISEAAFTDKEKTVIGNSDFLNGMNYKKATKRAIFELEKIGQGEGKTNYRLRDAVFSRQRYWGEPFPVYYVKGMPQMIDAAHLPIKLPEVEKYLPTETGEPPLGNATVWAWDTNKNEVVSNDLIDNETIHPLELNTMPGWAGSSWYFNRYMDSTNTEEFASKEAMDYWKDVDLYIGGSEHATGHLLYSRFWQKFLFDKGVVPVDEFAKKLINQGMILGTSAFVYRLKANCSLKNDEVISKEVFVSEGTAKWIKALVDGDDELQKEKDKEHIQKEIFDSLSELFKQDDQTLSKVIIDFSELQDIHVKVKYVNASDELDIEGLKEDEEFGGDYKDSVF</sequence>
<dbReference type="SUPFAM" id="SSF52374">
    <property type="entry name" value="Nucleotidylyl transferase"/>
    <property type="match status" value="1"/>
</dbReference>
<evidence type="ECO:0000256" key="5">
    <source>
        <dbReference type="ARBA" id="ARBA00022840"/>
    </source>
</evidence>
<dbReference type="FunFam" id="3.40.50.620:FF:000154">
    <property type="entry name" value="Leucine--tRNA ligase"/>
    <property type="match status" value="1"/>
</dbReference>
<protein>
    <recommendedName>
        <fullName evidence="2">leucine--tRNA ligase</fullName>
        <ecNumber evidence="2">6.1.1.4</ecNumber>
    </recommendedName>
</protein>
<evidence type="ECO:0000256" key="2">
    <source>
        <dbReference type="ARBA" id="ARBA00013164"/>
    </source>
</evidence>
<dbReference type="GO" id="GO:0006429">
    <property type="term" value="P:leucyl-tRNA aminoacylation"/>
    <property type="evidence" value="ECO:0007669"/>
    <property type="project" value="InterPro"/>
</dbReference>
<evidence type="ECO:0000313" key="12">
    <source>
        <dbReference type="Proteomes" id="UP000029644"/>
    </source>
</evidence>
<keyword evidence="4 8" id="KW-0547">Nucleotide-binding</keyword>
<keyword evidence="6 8" id="KW-0648">Protein biosynthesis</keyword>
<dbReference type="Gene3D" id="3.40.50.620">
    <property type="entry name" value="HUPs"/>
    <property type="match status" value="3"/>
</dbReference>
<accession>A0A090VHL8</accession>
<evidence type="ECO:0000259" key="10">
    <source>
        <dbReference type="Pfam" id="PF13603"/>
    </source>
</evidence>
<reference evidence="11 12" key="1">
    <citation type="journal article" date="2014" name="Genome Announc.">
        <title>Draft Genome Sequences of Marine Flavobacterium Algibacter lectus Strains SS8 and NR4.</title>
        <authorList>
            <person name="Takatani N."/>
            <person name="Nakanishi M."/>
            <person name="Meirelles P."/>
            <person name="Mino S."/>
            <person name="Suda W."/>
            <person name="Oshima K."/>
            <person name="Hattori M."/>
            <person name="Ohkuma M."/>
            <person name="Hosokawa M."/>
            <person name="Miyashita K."/>
            <person name="Thompson F.L."/>
            <person name="Niwa A."/>
            <person name="Sawabe T."/>
            <person name="Sawabe T."/>
        </authorList>
    </citation>
    <scope>NUCLEOTIDE SEQUENCE [LARGE SCALE GENOMIC DNA]</scope>
    <source>
        <strain evidence="11 12">JCM 19300</strain>
    </source>
</reference>
<organism evidence="11 12">
    <name type="scientific">Algibacter lectus</name>
    <dbReference type="NCBI Taxonomy" id="221126"/>
    <lineage>
        <taxon>Bacteria</taxon>
        <taxon>Pseudomonadati</taxon>
        <taxon>Bacteroidota</taxon>
        <taxon>Flavobacteriia</taxon>
        <taxon>Flavobacteriales</taxon>
        <taxon>Flavobacteriaceae</taxon>
        <taxon>Algibacter</taxon>
    </lineage>
</organism>
<evidence type="ECO:0000256" key="4">
    <source>
        <dbReference type="ARBA" id="ARBA00022741"/>
    </source>
</evidence>
<dbReference type="AlphaFoldDB" id="A0A090VHL8"/>
<evidence type="ECO:0000256" key="8">
    <source>
        <dbReference type="RuleBase" id="RU363039"/>
    </source>
</evidence>
<evidence type="ECO:0000256" key="6">
    <source>
        <dbReference type="ARBA" id="ARBA00022917"/>
    </source>
</evidence>
<dbReference type="Gene3D" id="3.90.740.10">
    <property type="entry name" value="Valyl/Leucyl/Isoleucyl-tRNA synthetase, editing domain"/>
    <property type="match status" value="1"/>
</dbReference>
<dbReference type="InterPro" id="IPR025709">
    <property type="entry name" value="Leu_tRNA-synth_edit"/>
</dbReference>
<dbReference type="GO" id="GO:0005524">
    <property type="term" value="F:ATP binding"/>
    <property type="evidence" value="ECO:0007669"/>
    <property type="project" value="UniProtKB-KW"/>
</dbReference>
<dbReference type="PROSITE" id="PS00178">
    <property type="entry name" value="AA_TRNA_LIGASE_I"/>
    <property type="match status" value="1"/>
</dbReference>
<keyword evidence="3 8" id="KW-0436">Ligase</keyword>
<evidence type="ECO:0000313" key="11">
    <source>
        <dbReference type="EMBL" id="GAL62849.1"/>
    </source>
</evidence>
<dbReference type="FunFam" id="3.40.50.620:FF:000060">
    <property type="entry name" value="Leucine--tRNA ligase"/>
    <property type="match status" value="1"/>
</dbReference>
<gene>
    <name evidence="11" type="ORF">JCM19300_3417</name>
</gene>
<keyword evidence="7 8" id="KW-0030">Aminoacyl-tRNA synthetase</keyword>
<dbReference type="Proteomes" id="UP000029644">
    <property type="component" value="Unassembled WGS sequence"/>
</dbReference>
<comment type="caution">
    <text evidence="11">The sequence shown here is derived from an EMBL/GenBank/DDBJ whole genome shotgun (WGS) entry which is preliminary data.</text>
</comment>
<feature type="domain" description="Leucyl-tRNA synthetase editing" evidence="10">
    <location>
        <begin position="277"/>
        <end position="455"/>
    </location>
</feature>
<dbReference type="Pfam" id="PF09334">
    <property type="entry name" value="tRNA-synt_1g"/>
    <property type="match status" value="1"/>
</dbReference>
<dbReference type="PRINTS" id="PR00985">
    <property type="entry name" value="TRNASYNTHLEU"/>
</dbReference>
<dbReference type="PANTHER" id="PTHR43740">
    <property type="entry name" value="LEUCYL-TRNA SYNTHETASE"/>
    <property type="match status" value="1"/>
</dbReference>
<comment type="similarity">
    <text evidence="1 8">Belongs to the class-I aminoacyl-tRNA synthetase family.</text>
</comment>
<dbReference type="FunFam" id="3.40.50.620:FF:000056">
    <property type="entry name" value="Leucine--tRNA ligase"/>
    <property type="match status" value="1"/>
</dbReference>
<dbReference type="GO" id="GO:0002161">
    <property type="term" value="F:aminoacyl-tRNA deacylase activity"/>
    <property type="evidence" value="ECO:0007669"/>
    <property type="project" value="InterPro"/>
</dbReference>
<evidence type="ECO:0000259" key="9">
    <source>
        <dbReference type="Pfam" id="PF09334"/>
    </source>
</evidence>
<keyword evidence="5 8" id="KW-0067">ATP-binding</keyword>
<proteinExistence type="inferred from homology"/>
<dbReference type="InterPro" id="IPR015413">
    <property type="entry name" value="Methionyl/Leucyl_tRNA_Synth"/>
</dbReference>
<dbReference type="PANTHER" id="PTHR43740:SF2">
    <property type="entry name" value="LEUCINE--TRNA LIGASE, MITOCHONDRIAL"/>
    <property type="match status" value="1"/>
</dbReference>
<evidence type="ECO:0000256" key="1">
    <source>
        <dbReference type="ARBA" id="ARBA00005594"/>
    </source>
</evidence>
<dbReference type="InterPro" id="IPR001412">
    <property type="entry name" value="aa-tRNA-synth_I_CS"/>
</dbReference>
<evidence type="ECO:0000256" key="3">
    <source>
        <dbReference type="ARBA" id="ARBA00022598"/>
    </source>
</evidence>
<name>A0A090VHL8_9FLAO</name>
<dbReference type="GO" id="GO:0004823">
    <property type="term" value="F:leucine-tRNA ligase activity"/>
    <property type="evidence" value="ECO:0007669"/>
    <property type="project" value="UniProtKB-EC"/>
</dbReference>
<dbReference type="InterPro" id="IPR009008">
    <property type="entry name" value="Val/Leu/Ile-tRNA-synth_edit"/>
</dbReference>
<dbReference type="InterPro" id="IPR002302">
    <property type="entry name" value="Leu-tRNA-ligase"/>
</dbReference>
<dbReference type="EC" id="6.1.1.4" evidence="2"/>